<proteinExistence type="predicted"/>
<dbReference type="AlphaFoldDB" id="A0ABD3P487"/>
<organism evidence="4 5">
    <name type="scientific">Cyclotella cryptica</name>
    <dbReference type="NCBI Taxonomy" id="29204"/>
    <lineage>
        <taxon>Eukaryota</taxon>
        <taxon>Sar</taxon>
        <taxon>Stramenopiles</taxon>
        <taxon>Ochrophyta</taxon>
        <taxon>Bacillariophyta</taxon>
        <taxon>Coscinodiscophyceae</taxon>
        <taxon>Thalassiosirophycidae</taxon>
        <taxon>Stephanodiscales</taxon>
        <taxon>Stephanodiscaceae</taxon>
        <taxon>Cyclotella</taxon>
    </lineage>
</organism>
<evidence type="ECO:0000313" key="4">
    <source>
        <dbReference type="EMBL" id="KAL3782621.1"/>
    </source>
</evidence>
<dbReference type="InterPro" id="IPR006970">
    <property type="entry name" value="PT"/>
</dbReference>
<dbReference type="Pfam" id="PF04886">
    <property type="entry name" value="PT"/>
    <property type="match status" value="1"/>
</dbReference>
<evidence type="ECO:0000256" key="2">
    <source>
        <dbReference type="ARBA" id="ARBA00022737"/>
    </source>
</evidence>
<gene>
    <name evidence="4" type="ORF">HJC23_000003</name>
</gene>
<keyword evidence="2" id="KW-0677">Repeat</keyword>
<dbReference type="EMBL" id="JABMIG020000281">
    <property type="protein sequence ID" value="KAL3782621.1"/>
    <property type="molecule type" value="Genomic_DNA"/>
</dbReference>
<evidence type="ECO:0000256" key="3">
    <source>
        <dbReference type="SAM" id="MobiDB-lite"/>
    </source>
</evidence>
<feature type="region of interest" description="Disordered" evidence="3">
    <location>
        <begin position="1"/>
        <end position="270"/>
    </location>
</feature>
<protein>
    <submittedName>
        <fullName evidence="4">Uncharacterized protein</fullName>
    </submittedName>
</protein>
<accession>A0ABD3P487</accession>
<sequence>MMPTSVPSSQPSSIPSREPSSQPSSKPSSRPSSEPSSQPSNQPSSKPSSEPSSQPSSKPSSEPSLEPSSKPSSQPSSQPSNLPSSVPSSVPSRSPSSQPSEQPSESPSSQPSESPSSQPSSQPSESPSSQPSEQPSESPSSQPSESPSSQPSSQPSESPSSQPSEQPSESPSSQPSESPSSQPSEQPSESPSSQPSESPSSQPSSQPSESPSSQPSSQPSESPSSQPSESPSSQPSSEPSESPSSQPSESPSEYPSAEPSETPSSNPSRSCENLRTDCGWGIFNPWTCQCDCAVGICLDNNQQCYTRCDETIKSNPWGGCSPGWDCPWYPDDSLGYCRSEMALVEKYDLYRTSMACCEKHFPLSSSCNADSIASRPHFPNTPGEAWPLPPPGHPGVRKYFPDLQNKQNCVRGKNYDLWMSQDGFADYYLFDNASDCCKLWYPSRSDCPDSQSAVTPNIEDEAWLSNPYPFANYYFPDFDVGSCGFGKNYPAWMAQDGYARWYLFRGGAECCSKYFPQASNCPYETTPQDGYYWESYQSNQPNDAILPPIYNHTFYPDLEANTCVNGTDYPSWMIANDEFKRLYIFHEPEGCCEFWFGESGPTSRCVGNIIQSVYVNITAGTNTTALLLAKWYPMLEESRCINNGEMPQWMLSDGFAEWYLFNTLEACCKAFGYC</sequence>
<comment type="caution">
    <text evidence="4">The sequence shown here is derived from an EMBL/GenBank/DDBJ whole genome shotgun (WGS) entry which is preliminary data.</text>
</comment>
<dbReference type="PANTHER" id="PTHR48148:SF2">
    <property type="entry name" value="PA14 DOMAIN-CONTAINING PROTEIN"/>
    <property type="match status" value="1"/>
</dbReference>
<dbReference type="PANTHER" id="PTHR48148">
    <property type="entry name" value="KERATINOCYTE PROLINE-RICH PROTEIN"/>
    <property type="match status" value="1"/>
</dbReference>
<reference evidence="4 5" key="1">
    <citation type="journal article" date="2020" name="G3 (Bethesda)">
        <title>Improved Reference Genome for Cyclotella cryptica CCMP332, a Model for Cell Wall Morphogenesis, Salinity Adaptation, and Lipid Production in Diatoms (Bacillariophyta).</title>
        <authorList>
            <person name="Roberts W.R."/>
            <person name="Downey K.M."/>
            <person name="Ruck E.C."/>
            <person name="Traller J.C."/>
            <person name="Alverson A.J."/>
        </authorList>
    </citation>
    <scope>NUCLEOTIDE SEQUENCE [LARGE SCALE GENOMIC DNA]</scope>
    <source>
        <strain evidence="4 5">CCMP332</strain>
    </source>
</reference>
<keyword evidence="1" id="KW-0732">Signal</keyword>
<keyword evidence="5" id="KW-1185">Reference proteome</keyword>
<evidence type="ECO:0000313" key="5">
    <source>
        <dbReference type="Proteomes" id="UP001516023"/>
    </source>
</evidence>
<evidence type="ECO:0000256" key="1">
    <source>
        <dbReference type="ARBA" id="ARBA00022729"/>
    </source>
</evidence>
<name>A0ABD3P487_9STRA</name>
<dbReference type="Proteomes" id="UP001516023">
    <property type="component" value="Unassembled WGS sequence"/>
</dbReference>